<proteinExistence type="predicted"/>
<protein>
    <recommendedName>
        <fullName evidence="3">DC1 domain-containing protein</fullName>
    </recommendedName>
</protein>
<dbReference type="InterPro" id="IPR053192">
    <property type="entry name" value="Vacuole_Formation_Reg"/>
</dbReference>
<sequence>MMVRRKLPAPGATNHCRIPPTDAASATSSFTDRAQGNLASYNTTCTLATVLFCKHHQIVKVAIAAEKNCDRCFNYRYVDCDFYLGIDCALRWRVNPDDCHQHALIPILGQLQFTCRICGEESGDPAFLCSSCLLLTHDKCSKTQRRIKIRFHRHLLCLTCSLQRVKESHGQRCCEL</sequence>
<accession>A0A6A1W7B1</accession>
<dbReference type="EMBL" id="RXIC02000020">
    <property type="protein sequence ID" value="KAB1221169.1"/>
    <property type="molecule type" value="Genomic_DNA"/>
</dbReference>
<dbReference type="OrthoDB" id="996722at2759"/>
<gene>
    <name evidence="1" type="ORF">CJ030_MR2G012832</name>
</gene>
<dbReference type="SUPFAM" id="SSF57889">
    <property type="entry name" value="Cysteine-rich domain"/>
    <property type="match status" value="1"/>
</dbReference>
<evidence type="ECO:0000313" key="2">
    <source>
        <dbReference type="Proteomes" id="UP000516437"/>
    </source>
</evidence>
<dbReference type="AlphaFoldDB" id="A0A6A1W7B1"/>
<dbReference type="InterPro" id="IPR046349">
    <property type="entry name" value="C1-like_sf"/>
</dbReference>
<comment type="caution">
    <text evidence="1">The sequence shown here is derived from an EMBL/GenBank/DDBJ whole genome shotgun (WGS) entry which is preliminary data.</text>
</comment>
<dbReference type="Proteomes" id="UP000516437">
    <property type="component" value="Chromosome 2"/>
</dbReference>
<reference evidence="1 2" key="1">
    <citation type="journal article" date="2019" name="Plant Biotechnol. J.">
        <title>The red bayberry genome and genetic basis of sex determination.</title>
        <authorList>
            <person name="Jia H.M."/>
            <person name="Jia H.J."/>
            <person name="Cai Q.L."/>
            <person name="Wang Y."/>
            <person name="Zhao H.B."/>
            <person name="Yang W.F."/>
            <person name="Wang G.Y."/>
            <person name="Li Y.H."/>
            <person name="Zhan D.L."/>
            <person name="Shen Y.T."/>
            <person name="Niu Q.F."/>
            <person name="Chang L."/>
            <person name="Qiu J."/>
            <person name="Zhao L."/>
            <person name="Xie H.B."/>
            <person name="Fu W.Y."/>
            <person name="Jin J."/>
            <person name="Li X.W."/>
            <person name="Jiao Y."/>
            <person name="Zhou C.C."/>
            <person name="Tu T."/>
            <person name="Chai C.Y."/>
            <person name="Gao J.L."/>
            <person name="Fan L.J."/>
            <person name="van de Weg E."/>
            <person name="Wang J.Y."/>
            <person name="Gao Z.S."/>
        </authorList>
    </citation>
    <scope>NUCLEOTIDE SEQUENCE [LARGE SCALE GENOMIC DNA]</scope>
    <source>
        <tissue evidence="1">Leaves</tissue>
    </source>
</reference>
<dbReference type="PANTHER" id="PTHR32410:SF216">
    <property type="entry name" value="PHORBOL-ESTER_DAG-TYPE DOMAIN-CONTAINING PROTEIN"/>
    <property type="match status" value="1"/>
</dbReference>
<name>A0A6A1W7B1_9ROSI</name>
<organism evidence="1 2">
    <name type="scientific">Morella rubra</name>
    <name type="common">Chinese bayberry</name>
    <dbReference type="NCBI Taxonomy" id="262757"/>
    <lineage>
        <taxon>Eukaryota</taxon>
        <taxon>Viridiplantae</taxon>
        <taxon>Streptophyta</taxon>
        <taxon>Embryophyta</taxon>
        <taxon>Tracheophyta</taxon>
        <taxon>Spermatophyta</taxon>
        <taxon>Magnoliopsida</taxon>
        <taxon>eudicotyledons</taxon>
        <taxon>Gunneridae</taxon>
        <taxon>Pentapetalae</taxon>
        <taxon>rosids</taxon>
        <taxon>fabids</taxon>
        <taxon>Fagales</taxon>
        <taxon>Myricaceae</taxon>
        <taxon>Morella</taxon>
    </lineage>
</organism>
<evidence type="ECO:0000313" key="1">
    <source>
        <dbReference type="EMBL" id="KAB1221169.1"/>
    </source>
</evidence>
<keyword evidence="2" id="KW-1185">Reference proteome</keyword>
<evidence type="ECO:0008006" key="3">
    <source>
        <dbReference type="Google" id="ProtNLM"/>
    </source>
</evidence>
<dbReference type="PANTHER" id="PTHR32410">
    <property type="entry name" value="CYSTEINE/HISTIDINE-RICH C1 DOMAIN FAMILY PROTEIN"/>
    <property type="match status" value="1"/>
</dbReference>